<dbReference type="EMBL" id="MEIL01000029">
    <property type="protein sequence ID" value="PIT38560.1"/>
    <property type="molecule type" value="Genomic_DNA"/>
</dbReference>
<keyword evidence="2" id="KW-1185">Reference proteome</keyword>
<evidence type="ECO:0000313" key="2">
    <source>
        <dbReference type="Proteomes" id="UP000230202"/>
    </source>
</evidence>
<dbReference type="AlphaFoldDB" id="A0A2N9X5V7"/>
<name>A0A2N9X5V7_9NEIS</name>
<evidence type="ECO:0000313" key="1">
    <source>
        <dbReference type="EMBL" id="PIT38560.1"/>
    </source>
</evidence>
<accession>A0A2N9X5V7</accession>
<organism evidence="1 2">
    <name type="scientific">Snodgrassella alvi</name>
    <dbReference type="NCBI Taxonomy" id="1196083"/>
    <lineage>
        <taxon>Bacteria</taxon>
        <taxon>Pseudomonadati</taxon>
        <taxon>Pseudomonadota</taxon>
        <taxon>Betaproteobacteria</taxon>
        <taxon>Neisseriales</taxon>
        <taxon>Neisseriaceae</taxon>
        <taxon>Snodgrassella</taxon>
    </lineage>
</organism>
<gene>
    <name evidence="1" type="ORF">BHC54_08490</name>
</gene>
<evidence type="ECO:0008006" key="3">
    <source>
        <dbReference type="Google" id="ProtNLM"/>
    </source>
</evidence>
<sequence length="224" mass="24893">MKLKLWAKIVLVWAGLMLASIIHAGELPQRAQLQFVDNNGLSVNMDFEQKGGKFQISTDLSLLIYQMQFVSSGTLSGTMLNPLTYTDSRFGKLYAQARFNGQSVDYGRVSDTSRHLAVNGPVYDMFALAWQLGFNQGKLPVNTYLTNGKKVYPLDAVKNLGSAQIMVNGQHIEISQYSISRGDDRVEYAFAPQLNNIPVRISYMDNGKVYTLQLKAGQINGKAI</sequence>
<proteinExistence type="predicted"/>
<dbReference type="Proteomes" id="UP000230202">
    <property type="component" value="Unassembled WGS sequence"/>
</dbReference>
<protein>
    <recommendedName>
        <fullName evidence="3">DUF3108 domain-containing protein</fullName>
    </recommendedName>
</protein>
<reference evidence="1" key="1">
    <citation type="journal article" date="2017" name="MBio">
        <title>Type VI secretion-mediated competition in the bee gut microbiome.</title>
        <authorList>
            <person name="Steele M.I."/>
            <person name="Kwong W.K."/>
            <person name="Powell J.E."/>
            <person name="Whiteley M."/>
            <person name="Moran N.A."/>
        </authorList>
    </citation>
    <scope>NUCLEOTIDE SEQUENCE [LARGE SCALE GENOMIC DNA]</scope>
    <source>
        <strain evidence="1">WkB273</strain>
    </source>
</reference>
<dbReference type="RefSeq" id="WP_100152468.1">
    <property type="nucleotide sequence ID" value="NZ_MEIL01000029.1"/>
</dbReference>
<comment type="caution">
    <text evidence="1">The sequence shown here is derived from an EMBL/GenBank/DDBJ whole genome shotgun (WGS) entry which is preliminary data.</text>
</comment>